<dbReference type="EMBL" id="JBEZFP010000029">
    <property type="protein sequence ID" value="MEU8134579.1"/>
    <property type="molecule type" value="Genomic_DNA"/>
</dbReference>
<evidence type="ECO:0000259" key="9">
    <source>
        <dbReference type="PROSITE" id="PS50968"/>
    </source>
</evidence>
<keyword evidence="11" id="KW-1185">Reference proteome</keyword>
<dbReference type="SUPFAM" id="SSF51230">
    <property type="entry name" value="Single hybrid motif"/>
    <property type="match status" value="1"/>
</dbReference>
<reference evidence="10 11" key="1">
    <citation type="submission" date="2024-06" db="EMBL/GenBank/DDBJ databases">
        <title>The Natural Products Discovery Center: Release of the First 8490 Sequenced Strains for Exploring Actinobacteria Biosynthetic Diversity.</title>
        <authorList>
            <person name="Kalkreuter E."/>
            <person name="Kautsar S.A."/>
            <person name="Yang D."/>
            <person name="Bader C.D."/>
            <person name="Teijaro C.N."/>
            <person name="Fluegel L."/>
            <person name="Davis C.M."/>
            <person name="Simpson J.R."/>
            <person name="Lauterbach L."/>
            <person name="Steele A.D."/>
            <person name="Gui C."/>
            <person name="Meng S."/>
            <person name="Li G."/>
            <person name="Viehrig K."/>
            <person name="Ye F."/>
            <person name="Su P."/>
            <person name="Kiefer A.F."/>
            <person name="Nichols A."/>
            <person name="Cepeda A.J."/>
            <person name="Yan W."/>
            <person name="Fan B."/>
            <person name="Jiang Y."/>
            <person name="Adhikari A."/>
            <person name="Zheng C.-J."/>
            <person name="Schuster L."/>
            <person name="Cowan T.M."/>
            <person name="Smanski M.J."/>
            <person name="Chevrette M.G."/>
            <person name="De Carvalho L.P.S."/>
            <person name="Shen B."/>
        </authorList>
    </citation>
    <scope>NUCLEOTIDE SEQUENCE [LARGE SCALE GENOMIC DNA]</scope>
    <source>
        <strain evidence="10 11">NPDC048946</strain>
    </source>
</reference>
<dbReference type="CDD" id="cd06850">
    <property type="entry name" value="biotinyl_domain"/>
    <property type="match status" value="1"/>
</dbReference>
<dbReference type="PANTHER" id="PTHR45266">
    <property type="entry name" value="OXALOACETATE DECARBOXYLASE ALPHA CHAIN"/>
    <property type="match status" value="1"/>
</dbReference>
<dbReference type="InterPro" id="IPR001249">
    <property type="entry name" value="AcCoA_biotinCC"/>
</dbReference>
<protein>
    <recommendedName>
        <fullName evidence="2 8">Biotin carboxyl carrier protein of acetyl-CoA carboxylase</fullName>
    </recommendedName>
</protein>
<evidence type="ECO:0000256" key="5">
    <source>
        <dbReference type="ARBA" id="ARBA00023098"/>
    </source>
</evidence>
<evidence type="ECO:0000256" key="6">
    <source>
        <dbReference type="ARBA" id="ARBA00023160"/>
    </source>
</evidence>
<evidence type="ECO:0000256" key="2">
    <source>
        <dbReference type="ARBA" id="ARBA00017562"/>
    </source>
</evidence>
<dbReference type="PROSITE" id="PS50968">
    <property type="entry name" value="BIOTINYL_LIPOYL"/>
    <property type="match status" value="1"/>
</dbReference>
<dbReference type="PRINTS" id="PR01071">
    <property type="entry name" value="ACOABIOTINCC"/>
</dbReference>
<keyword evidence="7 8" id="KW-0092">Biotin</keyword>
<evidence type="ECO:0000313" key="10">
    <source>
        <dbReference type="EMBL" id="MEU8134579.1"/>
    </source>
</evidence>
<keyword evidence="4 8" id="KW-0276">Fatty acid metabolism</keyword>
<comment type="pathway">
    <text evidence="1 8">Lipid metabolism; fatty acid biosynthesis.</text>
</comment>
<gene>
    <name evidence="10" type="ORF">AB0C36_13820</name>
</gene>
<dbReference type="PANTHER" id="PTHR45266:SF3">
    <property type="entry name" value="OXALOACETATE DECARBOXYLASE ALPHA CHAIN"/>
    <property type="match status" value="1"/>
</dbReference>
<dbReference type="Gene3D" id="2.40.50.100">
    <property type="match status" value="1"/>
</dbReference>
<evidence type="ECO:0000256" key="4">
    <source>
        <dbReference type="ARBA" id="ARBA00022832"/>
    </source>
</evidence>
<evidence type="ECO:0000313" key="11">
    <source>
        <dbReference type="Proteomes" id="UP001551482"/>
    </source>
</evidence>
<feature type="domain" description="Lipoyl-binding" evidence="9">
    <location>
        <begin position="108"/>
        <end position="184"/>
    </location>
</feature>
<proteinExistence type="predicted"/>
<dbReference type="Proteomes" id="UP001551482">
    <property type="component" value="Unassembled WGS sequence"/>
</dbReference>
<name>A0ABV3DFQ2_9ACTN</name>
<dbReference type="InterPro" id="IPR001882">
    <property type="entry name" value="Biotin_BS"/>
</dbReference>
<keyword evidence="3 8" id="KW-0444">Lipid biosynthesis</keyword>
<evidence type="ECO:0000256" key="8">
    <source>
        <dbReference type="RuleBase" id="RU364072"/>
    </source>
</evidence>
<comment type="function">
    <text evidence="8">This protein is a component of the acetyl coenzyme A carboxylase complex; first, biotin carboxylase catalyzes the carboxylation of the carrier protein and then the transcarboxylase transfers the carboxyl group to form malonyl-CoA.</text>
</comment>
<evidence type="ECO:0000256" key="1">
    <source>
        <dbReference type="ARBA" id="ARBA00005194"/>
    </source>
</evidence>
<organism evidence="10 11">
    <name type="scientific">Streptodolium elevatio</name>
    <dbReference type="NCBI Taxonomy" id="3157996"/>
    <lineage>
        <taxon>Bacteria</taxon>
        <taxon>Bacillati</taxon>
        <taxon>Actinomycetota</taxon>
        <taxon>Actinomycetes</taxon>
        <taxon>Kitasatosporales</taxon>
        <taxon>Streptomycetaceae</taxon>
        <taxon>Streptodolium</taxon>
    </lineage>
</organism>
<dbReference type="PROSITE" id="PS00188">
    <property type="entry name" value="BIOTIN"/>
    <property type="match status" value="1"/>
</dbReference>
<keyword evidence="6 8" id="KW-0275">Fatty acid biosynthesis</keyword>
<sequence>MSIECEGGANGAGNEVVSRVPRRFRLQAGDTVIEIDWLPGESAAPVSVTANGTAVLREAPAPAAISSASPAAHTASHAASSAATVIASVAACPATPAGGPAAVPEAAALFVRAPMVGTFYHSPDAGARPFVGVGDIVRPGQTIGILEVMKMMNPITAEVTGRVVDMVAGDAEPVEYDQPLIALEPVGSG</sequence>
<accession>A0ABV3DFQ2</accession>
<dbReference type="Pfam" id="PF00364">
    <property type="entry name" value="Biotin_lipoyl"/>
    <property type="match status" value="1"/>
</dbReference>
<evidence type="ECO:0000256" key="3">
    <source>
        <dbReference type="ARBA" id="ARBA00022516"/>
    </source>
</evidence>
<dbReference type="InterPro" id="IPR050709">
    <property type="entry name" value="Biotin_Carboxyl_Carrier/Decarb"/>
</dbReference>
<dbReference type="InterPro" id="IPR011053">
    <property type="entry name" value="Single_hybrid_motif"/>
</dbReference>
<keyword evidence="5 8" id="KW-0443">Lipid metabolism</keyword>
<dbReference type="RefSeq" id="WP_358353352.1">
    <property type="nucleotide sequence ID" value="NZ_JBEZFP010000029.1"/>
</dbReference>
<dbReference type="InterPro" id="IPR000089">
    <property type="entry name" value="Biotin_lipoyl"/>
</dbReference>
<evidence type="ECO:0000256" key="7">
    <source>
        <dbReference type="ARBA" id="ARBA00023267"/>
    </source>
</evidence>
<comment type="caution">
    <text evidence="10">The sequence shown here is derived from an EMBL/GenBank/DDBJ whole genome shotgun (WGS) entry which is preliminary data.</text>
</comment>